<evidence type="ECO:0000256" key="6">
    <source>
        <dbReference type="ARBA" id="ARBA00022989"/>
    </source>
</evidence>
<comment type="caution">
    <text evidence="11">The sequence shown here is derived from an EMBL/GenBank/DDBJ whole genome shotgun (WGS) entry which is preliminary data.</text>
</comment>
<evidence type="ECO:0000256" key="9">
    <source>
        <dbReference type="ARBA" id="ARBA00023224"/>
    </source>
</evidence>
<dbReference type="Proteomes" id="UP001168821">
    <property type="component" value="Unassembled WGS sequence"/>
</dbReference>
<comment type="similarity">
    <text evidence="10">Belongs to the insect chemoreceptor superfamily. Heteromeric odorant receptor channel (TC 1.A.69) family.</text>
</comment>
<sequence length="382" mass="43898">MWSFIGQKVSYTTWTISGLQTLHFLNMIWMWPCYFNVGCTTSSENPTYSFCPITATIVSLKLKVILSLLRIILATHRNGDALNAIQLWKLQNIDDQIARRIKFEIKSVNAYTIVNIFFALSGSLVLMLPSEEMKKMYFQLPIIEKYVPAWKNEISFLYLSTYTLIAMALVASCNQVVYATCHFRIQIYLGISAMKKLFSVKVKNSKEVSHLLCARQFQKDVGIKMIFIIKRMNRIFEVTREYYKELSIYVMLFAVSGTLMGMGVLLFFLLAMKLHVGLSLQKCLYAVCVVMSGVSTFAGVITSGQASEDIIEEVHYTWSSFPWYVLNRENSRIYLIFTGIIMRPCKIRFTETVSLNYELGVSLVRAMFSVLSVYLQLLNLDR</sequence>
<keyword evidence="3 10" id="KW-0716">Sensory transduction</keyword>
<keyword evidence="4 10" id="KW-0812">Transmembrane</keyword>
<dbReference type="GO" id="GO:0007165">
    <property type="term" value="P:signal transduction"/>
    <property type="evidence" value="ECO:0007669"/>
    <property type="project" value="UniProtKB-KW"/>
</dbReference>
<dbReference type="InterPro" id="IPR004117">
    <property type="entry name" value="7tm6_olfct_rcpt"/>
</dbReference>
<dbReference type="GO" id="GO:0004984">
    <property type="term" value="F:olfactory receptor activity"/>
    <property type="evidence" value="ECO:0007669"/>
    <property type="project" value="InterPro"/>
</dbReference>
<evidence type="ECO:0000256" key="7">
    <source>
        <dbReference type="ARBA" id="ARBA00023136"/>
    </source>
</evidence>
<keyword evidence="8 10" id="KW-0675">Receptor</keyword>
<proteinExistence type="inferred from homology"/>
<dbReference type="EMBL" id="JALNTZ010000010">
    <property type="protein sequence ID" value="KAJ3640510.1"/>
    <property type="molecule type" value="Genomic_DNA"/>
</dbReference>
<evidence type="ECO:0000313" key="11">
    <source>
        <dbReference type="EMBL" id="KAJ3640510.1"/>
    </source>
</evidence>
<evidence type="ECO:0000256" key="1">
    <source>
        <dbReference type="ARBA" id="ARBA00004651"/>
    </source>
</evidence>
<evidence type="ECO:0000256" key="8">
    <source>
        <dbReference type="ARBA" id="ARBA00023170"/>
    </source>
</evidence>
<name>A0AA38HN28_9CUCU</name>
<evidence type="ECO:0000256" key="10">
    <source>
        <dbReference type="RuleBase" id="RU351113"/>
    </source>
</evidence>
<dbReference type="PANTHER" id="PTHR21137">
    <property type="entry name" value="ODORANT RECEPTOR"/>
    <property type="match status" value="1"/>
</dbReference>
<evidence type="ECO:0000256" key="4">
    <source>
        <dbReference type="ARBA" id="ARBA00022692"/>
    </source>
</evidence>
<keyword evidence="2" id="KW-1003">Cell membrane</keyword>
<evidence type="ECO:0000313" key="12">
    <source>
        <dbReference type="Proteomes" id="UP001168821"/>
    </source>
</evidence>
<dbReference type="PANTHER" id="PTHR21137:SF35">
    <property type="entry name" value="ODORANT RECEPTOR 19A-RELATED"/>
    <property type="match status" value="1"/>
</dbReference>
<evidence type="ECO:0000256" key="2">
    <source>
        <dbReference type="ARBA" id="ARBA00022475"/>
    </source>
</evidence>
<comment type="subcellular location">
    <subcellularLocation>
        <location evidence="1 10">Cell membrane</location>
        <topology evidence="1 10">Multi-pass membrane protein</topology>
    </subcellularLocation>
</comment>
<keyword evidence="5 10" id="KW-0552">Olfaction</keyword>
<protein>
    <recommendedName>
        <fullName evidence="10">Odorant receptor</fullName>
    </recommendedName>
</protein>
<keyword evidence="6 10" id="KW-1133">Transmembrane helix</keyword>
<reference evidence="11" key="1">
    <citation type="journal article" date="2023" name="G3 (Bethesda)">
        <title>Whole genome assemblies of Zophobas morio and Tenebrio molitor.</title>
        <authorList>
            <person name="Kaur S."/>
            <person name="Stinson S.A."/>
            <person name="diCenzo G.C."/>
        </authorList>
    </citation>
    <scope>NUCLEOTIDE SEQUENCE</scope>
    <source>
        <strain evidence="11">QUZm001</strain>
    </source>
</reference>
<evidence type="ECO:0000256" key="5">
    <source>
        <dbReference type="ARBA" id="ARBA00022725"/>
    </source>
</evidence>
<keyword evidence="12" id="KW-1185">Reference proteome</keyword>
<gene>
    <name evidence="11" type="ORF">Zmor_003803</name>
</gene>
<keyword evidence="9 10" id="KW-0807">Transducer</keyword>
<dbReference type="GO" id="GO:0005549">
    <property type="term" value="F:odorant binding"/>
    <property type="evidence" value="ECO:0007669"/>
    <property type="project" value="InterPro"/>
</dbReference>
<accession>A0AA38HN28</accession>
<organism evidence="11 12">
    <name type="scientific">Zophobas morio</name>
    <dbReference type="NCBI Taxonomy" id="2755281"/>
    <lineage>
        <taxon>Eukaryota</taxon>
        <taxon>Metazoa</taxon>
        <taxon>Ecdysozoa</taxon>
        <taxon>Arthropoda</taxon>
        <taxon>Hexapoda</taxon>
        <taxon>Insecta</taxon>
        <taxon>Pterygota</taxon>
        <taxon>Neoptera</taxon>
        <taxon>Endopterygota</taxon>
        <taxon>Coleoptera</taxon>
        <taxon>Polyphaga</taxon>
        <taxon>Cucujiformia</taxon>
        <taxon>Tenebrionidae</taxon>
        <taxon>Zophobas</taxon>
    </lineage>
</organism>
<dbReference type="AlphaFoldDB" id="A0AA38HN28"/>
<evidence type="ECO:0000256" key="3">
    <source>
        <dbReference type="ARBA" id="ARBA00022606"/>
    </source>
</evidence>
<feature type="transmembrane region" description="Helical" evidence="10">
    <location>
        <begin position="108"/>
        <end position="128"/>
    </location>
</feature>
<keyword evidence="7 10" id="KW-0472">Membrane</keyword>
<feature type="transmembrane region" description="Helical" evidence="10">
    <location>
        <begin position="246"/>
        <end position="271"/>
    </location>
</feature>
<comment type="caution">
    <text evidence="10">Lacks conserved residue(s) required for the propagation of feature annotation.</text>
</comment>
<dbReference type="GO" id="GO:0005886">
    <property type="term" value="C:plasma membrane"/>
    <property type="evidence" value="ECO:0007669"/>
    <property type="project" value="UniProtKB-SubCell"/>
</dbReference>